<dbReference type="InterPro" id="IPR036188">
    <property type="entry name" value="FAD/NAD-bd_sf"/>
</dbReference>
<dbReference type="Pfam" id="PF05834">
    <property type="entry name" value="Lycopene_cycl"/>
    <property type="match status" value="1"/>
</dbReference>
<dbReference type="EMBL" id="MLFK01000005">
    <property type="protein sequence ID" value="OIV42374.1"/>
    <property type="molecule type" value="Genomic_DNA"/>
</dbReference>
<reference evidence="1 2" key="1">
    <citation type="submission" date="2016-10" db="EMBL/GenBank/DDBJ databases">
        <title>Draft Genome Sequence of Rhizobacteria Flavobacterium johnsoniae CI04.</title>
        <authorList>
            <person name="Bravo J.I."/>
            <person name="Lozano G.L."/>
            <person name="Handelsman J."/>
        </authorList>
    </citation>
    <scope>NUCLEOTIDE SEQUENCE [LARGE SCALE GENOMIC DNA]</scope>
    <source>
        <strain evidence="1 2">CI04</strain>
    </source>
</reference>
<proteinExistence type="predicted"/>
<dbReference type="AlphaFoldDB" id="A0A1J7BUJ1"/>
<keyword evidence="2" id="KW-1185">Reference proteome</keyword>
<name>A0A1J7BUJ1_FLAJO</name>
<evidence type="ECO:0000313" key="2">
    <source>
        <dbReference type="Proteomes" id="UP000182826"/>
    </source>
</evidence>
<dbReference type="Gene3D" id="3.50.50.60">
    <property type="entry name" value="FAD/NAD(P)-binding domain"/>
    <property type="match status" value="1"/>
</dbReference>
<dbReference type="OrthoDB" id="24355at2"/>
<dbReference type="Proteomes" id="UP000182826">
    <property type="component" value="Unassembled WGS sequence"/>
</dbReference>
<dbReference type="RefSeq" id="WP_071635674.1">
    <property type="nucleotide sequence ID" value="NZ_MLFK01000005.1"/>
</dbReference>
<protein>
    <submittedName>
        <fullName evidence="1">Lycopene cyclase</fullName>
    </submittedName>
</protein>
<comment type="caution">
    <text evidence="1">The sequence shown here is derived from an EMBL/GenBank/DDBJ whole genome shotgun (WGS) entry which is preliminary data.</text>
</comment>
<gene>
    <name evidence="1" type="ORF">BKM63_05700</name>
</gene>
<accession>A0A1J7BUJ1</accession>
<organism evidence="1 2">
    <name type="scientific">Flavobacterium johnsoniae</name>
    <name type="common">Cytophaga johnsonae</name>
    <dbReference type="NCBI Taxonomy" id="986"/>
    <lineage>
        <taxon>Bacteria</taxon>
        <taxon>Pseudomonadati</taxon>
        <taxon>Bacteroidota</taxon>
        <taxon>Flavobacteriia</taxon>
        <taxon>Flavobacteriales</taxon>
        <taxon>Flavobacteriaceae</taxon>
        <taxon>Flavobacterium</taxon>
    </lineage>
</organism>
<evidence type="ECO:0000313" key="1">
    <source>
        <dbReference type="EMBL" id="OIV42374.1"/>
    </source>
</evidence>
<sequence length="405" mass="47359">MNSSQIKHFDYIFTGTGLASLMTIYKMVISGKFTKKSILLLDQDVKKTNDRTWCFWKKEDSIWNPIISKKWDVALFANENFKRDLELAPYTYNKINGLDFYNFVFETISSQPNITFLNEKVTDINELETHVFVGTEANRYTCQYLFNSIYTKAFAEGQTKYPVLQQHFLGWFIKSESEVFNPDEVTFMDFSVKQKANTRFMYVLPTSKIEALVEYTLFSEKLLSKEEYENEIQVYLKKLGINKFEIIEKEQGSIPMTSYPFWKKNTKRVLNMGTAGGWTKASTGYTFKNSDKKSSELVEFIIDKSVFPEVSGSLSNASETLNMTDFYKKNRFWFYDLLLLDILYRHNELGSSIFSSLFRKGNPDLIFKFLDEETIFLEDVKVILKCPKLPFIKALFRVIFLSNKS</sequence>